<name>A0A2M8G698_UNCKA</name>
<keyword evidence="2" id="KW-1133">Transmembrane helix</keyword>
<feature type="transmembrane region" description="Helical" evidence="2">
    <location>
        <begin position="5"/>
        <end position="22"/>
    </location>
</feature>
<organism evidence="3 4">
    <name type="scientific">candidate division WWE3 bacterium CG_4_8_14_3_um_filter_42_11</name>
    <dbReference type="NCBI Taxonomy" id="1975076"/>
    <lineage>
        <taxon>Bacteria</taxon>
        <taxon>Katanobacteria</taxon>
    </lineage>
</organism>
<feature type="region of interest" description="Disordered" evidence="1">
    <location>
        <begin position="29"/>
        <end position="54"/>
    </location>
</feature>
<evidence type="ECO:0000256" key="2">
    <source>
        <dbReference type="SAM" id="Phobius"/>
    </source>
</evidence>
<protein>
    <submittedName>
        <fullName evidence="3">Uncharacterized protein</fullName>
    </submittedName>
</protein>
<evidence type="ECO:0000313" key="4">
    <source>
        <dbReference type="Proteomes" id="UP000229438"/>
    </source>
</evidence>
<reference evidence="4" key="1">
    <citation type="submission" date="2017-09" db="EMBL/GenBank/DDBJ databases">
        <title>Depth-based differentiation of microbial function through sediment-hosted aquifers and enrichment of novel symbionts in the deep terrestrial subsurface.</title>
        <authorList>
            <person name="Probst A.J."/>
            <person name="Ladd B."/>
            <person name="Jarett J.K."/>
            <person name="Geller-Mcgrath D.E."/>
            <person name="Sieber C.M.K."/>
            <person name="Emerson J.B."/>
            <person name="Anantharaman K."/>
            <person name="Thomas B.C."/>
            <person name="Malmstrom R."/>
            <person name="Stieglmeier M."/>
            <person name="Klingl A."/>
            <person name="Woyke T."/>
            <person name="Ryan C.M."/>
            <person name="Banfield J.F."/>
        </authorList>
    </citation>
    <scope>NUCLEOTIDE SEQUENCE [LARGE SCALE GENOMIC DNA]</scope>
</reference>
<evidence type="ECO:0000313" key="3">
    <source>
        <dbReference type="EMBL" id="PJC68220.1"/>
    </source>
</evidence>
<dbReference type="AlphaFoldDB" id="A0A2M8G698"/>
<dbReference type="Proteomes" id="UP000229438">
    <property type="component" value="Unassembled WGS sequence"/>
</dbReference>
<sequence length="170" mass="19319">MKKSWLIIILIIIGFGGLYFFSKSHSPQETNSNQASQNTQTPVSSSQYSQNTNPETQNLKADTIEVVHFHATQQCWSCITVGKYALKTIEEKFPDEYANGKIVYKDINVESPENKEIARRYQATGASLYINAIKNGKDFIEEDTTVWRLINSESQYTTYFEGKLKTLLGT</sequence>
<dbReference type="InterPro" id="IPR047698">
    <property type="entry name" value="ArsF-like"/>
</dbReference>
<proteinExistence type="predicted"/>
<gene>
    <name evidence="3" type="ORF">CO015_04765</name>
</gene>
<dbReference type="EMBL" id="PFQS01000113">
    <property type="protein sequence ID" value="PJC68220.1"/>
    <property type="molecule type" value="Genomic_DNA"/>
</dbReference>
<evidence type="ECO:0000256" key="1">
    <source>
        <dbReference type="SAM" id="MobiDB-lite"/>
    </source>
</evidence>
<comment type="caution">
    <text evidence="3">The sequence shown here is derived from an EMBL/GenBank/DDBJ whole genome shotgun (WGS) entry which is preliminary data.</text>
</comment>
<accession>A0A2M8G698</accession>
<keyword evidence="2" id="KW-0812">Transmembrane</keyword>
<keyword evidence="2" id="KW-0472">Membrane</keyword>
<dbReference type="NCBIfam" id="NF040494">
    <property type="entry name" value="nitrored_ArsF"/>
    <property type="match status" value="1"/>
</dbReference>